<organism evidence="1 2">
    <name type="scientific">Trichinella murrelli</name>
    <dbReference type="NCBI Taxonomy" id="144512"/>
    <lineage>
        <taxon>Eukaryota</taxon>
        <taxon>Metazoa</taxon>
        <taxon>Ecdysozoa</taxon>
        <taxon>Nematoda</taxon>
        <taxon>Enoplea</taxon>
        <taxon>Dorylaimia</taxon>
        <taxon>Trichinellida</taxon>
        <taxon>Trichinellidae</taxon>
        <taxon>Trichinella</taxon>
    </lineage>
</organism>
<evidence type="ECO:0000313" key="1">
    <source>
        <dbReference type="EMBL" id="KRX44682.1"/>
    </source>
</evidence>
<gene>
    <name evidence="1" type="ORF">T05_6096</name>
</gene>
<accession>A0A0V0U087</accession>
<dbReference type="Proteomes" id="UP000055048">
    <property type="component" value="Unassembled WGS sequence"/>
</dbReference>
<comment type="caution">
    <text evidence="1">The sequence shown here is derived from an EMBL/GenBank/DDBJ whole genome shotgun (WGS) entry which is preliminary data.</text>
</comment>
<dbReference type="EMBL" id="JYDJ01000091">
    <property type="protein sequence ID" value="KRX44682.1"/>
    <property type="molecule type" value="Genomic_DNA"/>
</dbReference>
<name>A0A0V0U087_9BILA</name>
<sequence length="96" mass="10391">MGNERVASQFCYEQLNQAIAGLAGLVGQFCLLEKLKKLAIDVAICRLSTTDKSHLRCHADEPAGSGLPETKLGGRKSNFVRGAILDWNKTKANSTD</sequence>
<evidence type="ECO:0000313" key="2">
    <source>
        <dbReference type="Proteomes" id="UP000055048"/>
    </source>
</evidence>
<proteinExistence type="predicted"/>
<dbReference type="AlphaFoldDB" id="A0A0V0U087"/>
<reference evidence="1 2" key="1">
    <citation type="submission" date="2015-01" db="EMBL/GenBank/DDBJ databases">
        <title>Evolution of Trichinella species and genotypes.</title>
        <authorList>
            <person name="Korhonen P.K."/>
            <person name="Edoardo P."/>
            <person name="Giuseppe L.R."/>
            <person name="Gasser R.B."/>
        </authorList>
    </citation>
    <scope>NUCLEOTIDE SEQUENCE [LARGE SCALE GENOMIC DNA]</scope>
    <source>
        <strain evidence="1">ISS417</strain>
    </source>
</reference>
<keyword evidence="2" id="KW-1185">Reference proteome</keyword>
<protein>
    <submittedName>
        <fullName evidence="1">Uncharacterized protein</fullName>
    </submittedName>
</protein>